<accession>A0A5B0NTY5</accession>
<proteinExistence type="predicted"/>
<evidence type="ECO:0000256" key="10">
    <source>
        <dbReference type="SAM" id="MobiDB-lite"/>
    </source>
</evidence>
<evidence type="ECO:0000256" key="3">
    <source>
        <dbReference type="ARBA" id="ARBA00022737"/>
    </source>
</evidence>
<comment type="subcellular location">
    <subcellularLocation>
        <location evidence="1">Nucleus</location>
    </subcellularLocation>
</comment>
<name>A0A5B0NTY5_PUCGR</name>
<evidence type="ECO:0000256" key="7">
    <source>
        <dbReference type="ARBA" id="ARBA00023125"/>
    </source>
</evidence>
<keyword evidence="2" id="KW-0479">Metal-binding</keyword>
<feature type="compositionally biased region" description="Acidic residues" evidence="10">
    <location>
        <begin position="409"/>
        <end position="440"/>
    </location>
</feature>
<dbReference type="GO" id="GO:0003677">
    <property type="term" value="F:DNA binding"/>
    <property type="evidence" value="ECO:0007669"/>
    <property type="project" value="UniProtKB-KW"/>
</dbReference>
<keyword evidence="9" id="KW-0539">Nucleus</keyword>
<evidence type="ECO:0000256" key="1">
    <source>
        <dbReference type="ARBA" id="ARBA00004123"/>
    </source>
</evidence>
<comment type="caution">
    <text evidence="11">The sequence shown here is derived from an EMBL/GenBank/DDBJ whole genome shotgun (WGS) entry which is preliminary data.</text>
</comment>
<gene>
    <name evidence="11" type="ORF">PGT21_008531</name>
</gene>
<dbReference type="GO" id="GO:0008270">
    <property type="term" value="F:zinc ion binding"/>
    <property type="evidence" value="ECO:0007669"/>
    <property type="project" value="UniProtKB-KW"/>
</dbReference>
<evidence type="ECO:0000313" key="11">
    <source>
        <dbReference type="EMBL" id="KAA1092615.1"/>
    </source>
</evidence>
<evidence type="ECO:0000256" key="4">
    <source>
        <dbReference type="ARBA" id="ARBA00022771"/>
    </source>
</evidence>
<dbReference type="EMBL" id="VSWC01000080">
    <property type="protein sequence ID" value="KAA1092615.1"/>
    <property type="molecule type" value="Genomic_DNA"/>
</dbReference>
<dbReference type="PANTHER" id="PTHR24383:SF20">
    <property type="entry name" value="C2H2-TYPE DOMAIN-CONTAINING PROTEIN"/>
    <property type="match status" value="1"/>
</dbReference>
<organism evidence="11 12">
    <name type="scientific">Puccinia graminis f. sp. tritici</name>
    <dbReference type="NCBI Taxonomy" id="56615"/>
    <lineage>
        <taxon>Eukaryota</taxon>
        <taxon>Fungi</taxon>
        <taxon>Dikarya</taxon>
        <taxon>Basidiomycota</taxon>
        <taxon>Pucciniomycotina</taxon>
        <taxon>Pucciniomycetes</taxon>
        <taxon>Pucciniales</taxon>
        <taxon>Pucciniaceae</taxon>
        <taxon>Puccinia</taxon>
    </lineage>
</organism>
<keyword evidence="4" id="KW-0863">Zinc-finger</keyword>
<evidence type="ECO:0000256" key="6">
    <source>
        <dbReference type="ARBA" id="ARBA00023015"/>
    </source>
</evidence>
<feature type="region of interest" description="Disordered" evidence="10">
    <location>
        <begin position="313"/>
        <end position="349"/>
    </location>
</feature>
<evidence type="ECO:0000256" key="9">
    <source>
        <dbReference type="ARBA" id="ARBA00023242"/>
    </source>
</evidence>
<feature type="region of interest" description="Disordered" evidence="10">
    <location>
        <begin position="382"/>
        <end position="448"/>
    </location>
</feature>
<sequence>MDPHVQNAHSRIRVFLADLNLVLGSASYSAPIFNQTVCAQNLAFRGPHQQLRSKRPTNRSRAWKLSQLRNECDRSEKAPRPSITSTRHFSTPAACTVRFSPNRRQDNIYNRRDRYRPLGDPQSTCQIQRAHQRLSGEYSDHGRKVVVNYPGDLADTQLLLEPPGDETIEEQETDCGSDKLTDEINLDEIEWDDRSDLDINAAPYQFDLEESLTSEAVPEGAVDHTCPETDWTQQHDPNFDLKNYSADDVDCWARTLSADEFKHLHIMGPDARTESFRQYAISNLNQPTQTLTQQSSSTHEHFEHLVSTSNGCQDYSNYHHHQPDDIGSNNFDQQQLASPDDESRSTFYNHSDDCNSHLEAFDDGTFDDGGFDYDGFGDGDFDDGGFDDGGFDDGGFDDGGFDNGGFDDGGFDDVGFDDGGFDDGGFDDGGFDDSGFEDGGFDGGSNYY</sequence>
<dbReference type="PANTHER" id="PTHR24383">
    <property type="entry name" value="ZINC FINGER PROTEIN"/>
    <property type="match status" value="1"/>
</dbReference>
<keyword evidence="7" id="KW-0238">DNA-binding</keyword>
<evidence type="ECO:0000256" key="5">
    <source>
        <dbReference type="ARBA" id="ARBA00022833"/>
    </source>
</evidence>
<feature type="compositionally biased region" description="Polar residues" evidence="10">
    <location>
        <begin position="327"/>
        <end position="337"/>
    </location>
</feature>
<reference evidence="11 12" key="1">
    <citation type="submission" date="2019-05" db="EMBL/GenBank/DDBJ databases">
        <title>Emergence of the Ug99 lineage of the wheat stem rust pathogen through somatic hybridization.</title>
        <authorList>
            <person name="Li F."/>
            <person name="Upadhyaya N.M."/>
            <person name="Sperschneider J."/>
            <person name="Matny O."/>
            <person name="Nguyen-Phuc H."/>
            <person name="Mago R."/>
            <person name="Raley C."/>
            <person name="Miller M.E."/>
            <person name="Silverstein K.A.T."/>
            <person name="Henningsen E."/>
            <person name="Hirsch C.D."/>
            <person name="Visser B."/>
            <person name="Pretorius Z.A."/>
            <person name="Steffenson B.J."/>
            <person name="Schwessinger B."/>
            <person name="Dodds P.N."/>
            <person name="Figueroa M."/>
        </authorList>
    </citation>
    <scope>NUCLEOTIDE SEQUENCE [LARGE SCALE GENOMIC DNA]</scope>
    <source>
        <strain evidence="11">21-0</strain>
    </source>
</reference>
<evidence type="ECO:0000256" key="2">
    <source>
        <dbReference type="ARBA" id="ARBA00022723"/>
    </source>
</evidence>
<keyword evidence="5" id="KW-0862">Zinc</keyword>
<dbReference type="GO" id="GO:0005634">
    <property type="term" value="C:nucleus"/>
    <property type="evidence" value="ECO:0007669"/>
    <property type="project" value="UniProtKB-SubCell"/>
</dbReference>
<keyword evidence="6" id="KW-0805">Transcription regulation</keyword>
<dbReference type="OrthoDB" id="10433937at2759"/>
<dbReference type="AlphaFoldDB" id="A0A5B0NTY5"/>
<dbReference type="Proteomes" id="UP000324748">
    <property type="component" value="Unassembled WGS sequence"/>
</dbReference>
<evidence type="ECO:0000256" key="8">
    <source>
        <dbReference type="ARBA" id="ARBA00023163"/>
    </source>
</evidence>
<feature type="compositionally biased region" description="Acidic residues" evidence="10">
    <location>
        <begin position="382"/>
        <end position="400"/>
    </location>
</feature>
<evidence type="ECO:0000313" key="12">
    <source>
        <dbReference type="Proteomes" id="UP000324748"/>
    </source>
</evidence>
<keyword evidence="12" id="KW-1185">Reference proteome</keyword>
<keyword evidence="3" id="KW-0677">Repeat</keyword>
<protein>
    <submittedName>
        <fullName evidence="11">Uncharacterized protein</fullName>
    </submittedName>
</protein>
<keyword evidence="8" id="KW-0804">Transcription</keyword>